<dbReference type="InterPro" id="IPR000189">
    <property type="entry name" value="Transglyc_AS"/>
</dbReference>
<dbReference type="Proteomes" id="UP000198820">
    <property type="component" value="Unassembled WGS sequence"/>
</dbReference>
<feature type="domain" description="LysM" evidence="3">
    <location>
        <begin position="384"/>
        <end position="427"/>
    </location>
</feature>
<evidence type="ECO:0000313" key="4">
    <source>
        <dbReference type="EMBL" id="SDZ78020.1"/>
    </source>
</evidence>
<dbReference type="SMART" id="SM00257">
    <property type="entry name" value="LysM"/>
    <property type="match status" value="2"/>
</dbReference>
<dbReference type="STRING" id="908615.SAMN05421540_101271"/>
<reference evidence="4 5" key="1">
    <citation type="submission" date="2016-10" db="EMBL/GenBank/DDBJ databases">
        <authorList>
            <person name="de Groot N.N."/>
        </authorList>
    </citation>
    <scope>NUCLEOTIDE SEQUENCE [LARGE SCALE GENOMIC DNA]</scope>
    <source>
        <strain evidence="4 5">DSM 23581</strain>
    </source>
</reference>
<dbReference type="Pfam" id="PF01464">
    <property type="entry name" value="SLT"/>
    <property type="match status" value="1"/>
</dbReference>
<evidence type="ECO:0000259" key="3">
    <source>
        <dbReference type="PROSITE" id="PS51782"/>
    </source>
</evidence>
<dbReference type="RefSeq" id="WP_093238348.1">
    <property type="nucleotide sequence ID" value="NZ_FNQF01000001.1"/>
</dbReference>
<evidence type="ECO:0000256" key="2">
    <source>
        <dbReference type="SAM" id="MobiDB-lite"/>
    </source>
</evidence>
<dbReference type="InterPro" id="IPR008258">
    <property type="entry name" value="Transglycosylase_SLT_dom_1"/>
</dbReference>
<dbReference type="PROSITE" id="PS00922">
    <property type="entry name" value="TRANSGLYCOSYLASE"/>
    <property type="match status" value="1"/>
</dbReference>
<dbReference type="CDD" id="cd00118">
    <property type="entry name" value="LysM"/>
    <property type="match status" value="2"/>
</dbReference>
<dbReference type="AlphaFoldDB" id="A0A1H3VTD5"/>
<keyword evidence="5" id="KW-1185">Reference proteome</keyword>
<name>A0A1H3VTD5_9FLAO</name>
<dbReference type="CDD" id="cd16894">
    <property type="entry name" value="MltD-like"/>
    <property type="match status" value="1"/>
</dbReference>
<proteinExistence type="inferred from homology"/>
<evidence type="ECO:0000256" key="1">
    <source>
        <dbReference type="ARBA" id="ARBA00007734"/>
    </source>
</evidence>
<dbReference type="Gene3D" id="1.10.530.10">
    <property type="match status" value="1"/>
</dbReference>
<dbReference type="PANTHER" id="PTHR33734">
    <property type="entry name" value="LYSM DOMAIN-CONTAINING GPI-ANCHORED PROTEIN 2"/>
    <property type="match status" value="1"/>
</dbReference>
<evidence type="ECO:0000313" key="5">
    <source>
        <dbReference type="Proteomes" id="UP000198820"/>
    </source>
</evidence>
<dbReference type="GO" id="GO:0016020">
    <property type="term" value="C:membrane"/>
    <property type="evidence" value="ECO:0007669"/>
    <property type="project" value="InterPro"/>
</dbReference>
<dbReference type="Pfam" id="PF01476">
    <property type="entry name" value="LysM"/>
    <property type="match status" value="2"/>
</dbReference>
<dbReference type="EMBL" id="FNQF01000001">
    <property type="protein sequence ID" value="SDZ78020.1"/>
    <property type="molecule type" value="Genomic_DNA"/>
</dbReference>
<feature type="compositionally biased region" description="Basic residues" evidence="2">
    <location>
        <begin position="443"/>
        <end position="455"/>
    </location>
</feature>
<dbReference type="PANTHER" id="PTHR33734:SF22">
    <property type="entry name" value="MEMBRANE-BOUND LYTIC MUREIN TRANSGLYCOSYLASE D"/>
    <property type="match status" value="1"/>
</dbReference>
<protein>
    <submittedName>
        <fullName evidence="4">Membrane-bound lytic murein transglycosylase D</fullName>
    </submittedName>
</protein>
<dbReference type="GO" id="GO:0008932">
    <property type="term" value="F:lytic endotransglycosylase activity"/>
    <property type="evidence" value="ECO:0007669"/>
    <property type="project" value="TreeGrafter"/>
</dbReference>
<dbReference type="GO" id="GO:0000270">
    <property type="term" value="P:peptidoglycan metabolic process"/>
    <property type="evidence" value="ECO:0007669"/>
    <property type="project" value="InterPro"/>
</dbReference>
<dbReference type="InterPro" id="IPR018392">
    <property type="entry name" value="LysM"/>
</dbReference>
<sequence length="506" mass="59088">MRYIMILGFCLLTASHQAQINPENELSKQEFHEIIQDSVKIVFEDYKKTIRLDSVWQQALSSSDLFEQIHDDVTQKDLERVSIKSVETEVLKERLKRLNEKMPFHIEYNPSLESVINYYLSRGQVSTERLMSLSRFYFPLFERTFDKYDIPLEMKYLALVESALNPRAKSRVGATGLWQFMYTTGKMYDLDVSSYVDERMDPVASTEAAAQYLKKLHSMFNDWDLALAAYNSGPGNVNKAIRRSGGEINYWKLRRHLPRETAGYVPSFQAMMYLFEYAEEHNLAPNEPSHVFYATDTIHTKKLIKLEHVATATDLDLEYLKFLNPSYKLGIIPYEKDKEYYLRLPYHAVGLFVANENKIYNYAETQIARQEEPLPKYYKADDKIRYRVRSGDYLGKIASKFGVYTSQIKRWNNLRSDRLKIGQRLTIYPKKPTAVVESSPQKEKKKQKSLKKKSSSNRSTYIVKNGDSLWSISRKFQDVTIEDIKKLNDLNTNRLKPGMTLQIRKG</sequence>
<feature type="region of interest" description="Disordered" evidence="2">
    <location>
        <begin position="432"/>
        <end position="457"/>
    </location>
</feature>
<comment type="similarity">
    <text evidence="1">Belongs to the transglycosylase Slt family.</text>
</comment>
<feature type="domain" description="LysM" evidence="3">
    <location>
        <begin position="459"/>
        <end position="503"/>
    </location>
</feature>
<dbReference type="InterPro" id="IPR036779">
    <property type="entry name" value="LysM_dom_sf"/>
</dbReference>
<accession>A0A1H3VTD5</accession>
<dbReference type="Gene3D" id="3.10.350.10">
    <property type="entry name" value="LysM domain"/>
    <property type="match status" value="2"/>
</dbReference>
<gene>
    <name evidence="4" type="ORF">SAMN05421540_101271</name>
</gene>
<dbReference type="SUPFAM" id="SSF54106">
    <property type="entry name" value="LysM domain"/>
    <property type="match status" value="2"/>
</dbReference>
<dbReference type="SUPFAM" id="SSF53955">
    <property type="entry name" value="Lysozyme-like"/>
    <property type="match status" value="1"/>
</dbReference>
<dbReference type="PROSITE" id="PS51782">
    <property type="entry name" value="LYSM"/>
    <property type="match status" value="2"/>
</dbReference>
<organism evidence="4 5">
    <name type="scientific">Psychroflexus halocasei</name>
    <dbReference type="NCBI Taxonomy" id="908615"/>
    <lineage>
        <taxon>Bacteria</taxon>
        <taxon>Pseudomonadati</taxon>
        <taxon>Bacteroidota</taxon>
        <taxon>Flavobacteriia</taxon>
        <taxon>Flavobacteriales</taxon>
        <taxon>Flavobacteriaceae</taxon>
        <taxon>Psychroflexus</taxon>
    </lineage>
</organism>
<dbReference type="InterPro" id="IPR023346">
    <property type="entry name" value="Lysozyme-like_dom_sf"/>
</dbReference>